<protein>
    <recommendedName>
        <fullName evidence="1">Mutator-like transposase domain-containing protein</fullName>
    </recommendedName>
</protein>
<evidence type="ECO:0000313" key="2">
    <source>
        <dbReference type="EMBL" id="GFY48026.1"/>
    </source>
</evidence>
<dbReference type="Proteomes" id="UP000886998">
    <property type="component" value="Unassembled WGS sequence"/>
</dbReference>
<feature type="domain" description="Mutator-like transposase" evidence="1">
    <location>
        <begin position="2"/>
        <end position="97"/>
    </location>
</feature>
<dbReference type="EMBL" id="BMAV01006290">
    <property type="protein sequence ID" value="GFY48026.1"/>
    <property type="molecule type" value="Genomic_DNA"/>
</dbReference>
<dbReference type="AlphaFoldDB" id="A0A8X6X9X9"/>
<proteinExistence type="predicted"/>
<dbReference type="OrthoDB" id="7680010at2759"/>
<keyword evidence="3" id="KW-1185">Reference proteome</keyword>
<comment type="caution">
    <text evidence="2">The sequence shown here is derived from an EMBL/GenBank/DDBJ whole genome shotgun (WGS) entry which is preliminary data.</text>
</comment>
<evidence type="ECO:0000259" key="1">
    <source>
        <dbReference type="Pfam" id="PF20700"/>
    </source>
</evidence>
<dbReference type="InterPro" id="IPR049012">
    <property type="entry name" value="Mutator_transp_dom"/>
</dbReference>
<reference evidence="2" key="1">
    <citation type="submission" date="2020-08" db="EMBL/GenBank/DDBJ databases">
        <title>Multicomponent nature underlies the extraordinary mechanical properties of spider dragline silk.</title>
        <authorList>
            <person name="Kono N."/>
            <person name="Nakamura H."/>
            <person name="Mori M."/>
            <person name="Yoshida Y."/>
            <person name="Ohtoshi R."/>
            <person name="Malay A.D."/>
            <person name="Moran D.A.P."/>
            <person name="Tomita M."/>
            <person name="Numata K."/>
            <person name="Arakawa K."/>
        </authorList>
    </citation>
    <scope>NUCLEOTIDE SEQUENCE</scope>
</reference>
<organism evidence="2 3">
    <name type="scientific">Trichonephila inaurata madagascariensis</name>
    <dbReference type="NCBI Taxonomy" id="2747483"/>
    <lineage>
        <taxon>Eukaryota</taxon>
        <taxon>Metazoa</taxon>
        <taxon>Ecdysozoa</taxon>
        <taxon>Arthropoda</taxon>
        <taxon>Chelicerata</taxon>
        <taxon>Arachnida</taxon>
        <taxon>Araneae</taxon>
        <taxon>Araneomorphae</taxon>
        <taxon>Entelegynae</taxon>
        <taxon>Araneoidea</taxon>
        <taxon>Nephilidae</taxon>
        <taxon>Trichonephila</taxon>
        <taxon>Trichonephila inaurata</taxon>
    </lineage>
</organism>
<dbReference type="Pfam" id="PF20700">
    <property type="entry name" value="Mutator"/>
    <property type="match status" value="1"/>
</dbReference>
<gene>
    <name evidence="2" type="ORF">TNIN_366421</name>
</gene>
<name>A0A8X6X9X9_9ARAC</name>
<accession>A0A8X6X9X9</accession>
<sequence>MLIGADCGKVLDMEVLSSYCKRGDSYKGSKFGSKYSAFFAKRQTFCRKNWRVCWRNRSLRMQNFFFRSEQEHGLKYQQYLDDGDSKRFSFIAEKNHMGMVFRLKK</sequence>
<evidence type="ECO:0000313" key="3">
    <source>
        <dbReference type="Proteomes" id="UP000886998"/>
    </source>
</evidence>